<accession>A0A344LPF5</accession>
<dbReference type="EMBL" id="CP030261">
    <property type="protein sequence ID" value="AXB55797.1"/>
    <property type="molecule type" value="Genomic_DNA"/>
</dbReference>
<sequence length="476" mass="55677">MKKLLLLFLLVYKSVLFGQTKLTSFPLDLKKTDENIQILNAENKPHDVFVFASSSQNITILKYNSALFLTDQFTFPKTLNKLLIGYSFGEDGNPYLYWASEDFKNIIAVKYSLENKSVKMLKFDFPLTPQYIVTSFQENNEFYILSKYEDQQVLIVYTFKNGIVEKKEFDFSSFDFQNTNGQLMTFNKIVDENPIEKIDTGDFTPLEKSTQKSKIYFKNNHLILTLDYNTKKTHVFDLDLDNHAIKEKNYMQPLIDKSKNLSNSYLLDNKLYQINANKYVIVVEIKDYDSGQILKSVNTLKNDTINFKNSPLFLLSDNRKPVEIKKTSDFLNRLSFLNIGLSAFKNSQNTFITIGGSPKEEEYYISFGNVNLSQMYNTQSVYFESVVNNKFEFIQEPQLPFAIDNIYYFLSLQKKASFPNIFKFQDYYILGYYDYADKQYVMRKFYDGLMPNENTNPIINKAVFSKPIPFGEIKRR</sequence>
<gene>
    <name evidence="1" type="ORF">HYN86_03935</name>
</gene>
<dbReference type="Proteomes" id="UP000251561">
    <property type="component" value="Chromosome"/>
</dbReference>
<evidence type="ECO:0000313" key="1">
    <source>
        <dbReference type="EMBL" id="AXB55797.1"/>
    </source>
</evidence>
<reference evidence="1 2" key="1">
    <citation type="submission" date="2018-06" db="EMBL/GenBank/DDBJ databases">
        <title>Genome sequencing of Flavobacterium.</title>
        <authorList>
            <person name="Baek M.-G."/>
            <person name="Yi H."/>
        </authorList>
    </citation>
    <scope>NUCLEOTIDE SEQUENCE [LARGE SCALE GENOMIC DNA]</scope>
    <source>
        <strain evidence="1 2">HYN0086</strain>
    </source>
</reference>
<dbReference type="OrthoDB" id="1331096at2"/>
<organism evidence="1 2">
    <name type="scientific">Flavobacterium fluviale</name>
    <dbReference type="NCBI Taxonomy" id="2249356"/>
    <lineage>
        <taxon>Bacteria</taxon>
        <taxon>Pseudomonadati</taxon>
        <taxon>Bacteroidota</taxon>
        <taxon>Flavobacteriia</taxon>
        <taxon>Flavobacteriales</taxon>
        <taxon>Flavobacteriaceae</taxon>
        <taxon>Flavobacterium</taxon>
    </lineage>
</organism>
<evidence type="ECO:0000313" key="2">
    <source>
        <dbReference type="Proteomes" id="UP000251561"/>
    </source>
</evidence>
<keyword evidence="2" id="KW-1185">Reference proteome</keyword>
<protein>
    <submittedName>
        <fullName evidence="1">Uncharacterized protein</fullName>
    </submittedName>
</protein>
<dbReference type="KEGG" id="ffl:HYN86_03935"/>
<dbReference type="RefSeq" id="WP_113676868.1">
    <property type="nucleotide sequence ID" value="NZ_CP030261.1"/>
</dbReference>
<dbReference type="AlphaFoldDB" id="A0A344LPF5"/>
<proteinExistence type="predicted"/>
<name>A0A344LPF5_9FLAO</name>